<keyword evidence="5 8" id="KW-0067">ATP-binding</keyword>
<evidence type="ECO:0000256" key="11">
    <source>
        <dbReference type="SAM" id="MobiDB-lite"/>
    </source>
</evidence>
<feature type="binding site" evidence="8">
    <location>
        <begin position="203"/>
        <end position="210"/>
    </location>
    <ligand>
        <name>ATP</name>
        <dbReference type="ChEBI" id="CHEBI:30616"/>
    </ligand>
</feature>
<dbReference type="PROSITE" id="PS50067">
    <property type="entry name" value="KINESIN_MOTOR_2"/>
    <property type="match status" value="1"/>
</dbReference>
<dbReference type="PANTHER" id="PTHR47970">
    <property type="entry name" value="KINESIN-LIKE PROTEIN KIF11"/>
    <property type="match status" value="1"/>
</dbReference>
<dbReference type="PROSITE" id="PS00411">
    <property type="entry name" value="KINESIN_MOTOR_1"/>
    <property type="match status" value="1"/>
</dbReference>
<dbReference type="InterPro" id="IPR047149">
    <property type="entry name" value="KIF11-like"/>
</dbReference>
<organism evidence="13 14">
    <name type="scientific">Carnegiea gigantea</name>
    <dbReference type="NCBI Taxonomy" id="171969"/>
    <lineage>
        <taxon>Eukaryota</taxon>
        <taxon>Viridiplantae</taxon>
        <taxon>Streptophyta</taxon>
        <taxon>Embryophyta</taxon>
        <taxon>Tracheophyta</taxon>
        <taxon>Spermatophyta</taxon>
        <taxon>Magnoliopsida</taxon>
        <taxon>eudicotyledons</taxon>
        <taxon>Gunneridae</taxon>
        <taxon>Pentapetalae</taxon>
        <taxon>Caryophyllales</taxon>
        <taxon>Cactineae</taxon>
        <taxon>Cactaceae</taxon>
        <taxon>Cactoideae</taxon>
        <taxon>Echinocereeae</taxon>
        <taxon>Carnegiea</taxon>
    </lineage>
</organism>
<dbReference type="GO" id="GO:0072686">
    <property type="term" value="C:mitotic spindle"/>
    <property type="evidence" value="ECO:0007669"/>
    <property type="project" value="TreeGrafter"/>
</dbReference>
<keyword evidence="4 8" id="KW-0547">Nucleotide-binding</keyword>
<keyword evidence="3 9" id="KW-0493">Microtubule</keyword>
<dbReference type="SMART" id="SM00129">
    <property type="entry name" value="KISc"/>
    <property type="match status" value="1"/>
</dbReference>
<feature type="coiled-coil region" evidence="10">
    <location>
        <begin position="415"/>
        <end position="513"/>
    </location>
</feature>
<evidence type="ECO:0000256" key="1">
    <source>
        <dbReference type="ARBA" id="ARBA00004245"/>
    </source>
</evidence>
<dbReference type="PANTHER" id="PTHR47970:SF6">
    <property type="entry name" value="KINESIN-LIKE PROTEIN KIN-UC ISOFORM X1"/>
    <property type="match status" value="1"/>
</dbReference>
<comment type="subcellular location">
    <subcellularLocation>
        <location evidence="1">Cytoplasm</location>
        <location evidence="1">Cytoskeleton</location>
    </subcellularLocation>
</comment>
<dbReference type="PRINTS" id="PR00380">
    <property type="entry name" value="KINESINHEAVY"/>
</dbReference>
<evidence type="ECO:0000256" key="8">
    <source>
        <dbReference type="PROSITE-ProRule" id="PRU00283"/>
    </source>
</evidence>
<keyword evidence="10" id="KW-0175">Coiled coil</keyword>
<dbReference type="OrthoDB" id="3176171at2759"/>
<evidence type="ECO:0000256" key="4">
    <source>
        <dbReference type="ARBA" id="ARBA00022741"/>
    </source>
</evidence>
<name>A0A9Q1GYU1_9CARY</name>
<proteinExistence type="inferred from homology"/>
<feature type="compositionally biased region" description="Polar residues" evidence="11">
    <location>
        <begin position="12"/>
        <end position="64"/>
    </location>
</feature>
<dbReference type="InterPro" id="IPR027417">
    <property type="entry name" value="P-loop_NTPase"/>
</dbReference>
<dbReference type="InterPro" id="IPR036961">
    <property type="entry name" value="Kinesin_motor_dom_sf"/>
</dbReference>
<comment type="similarity">
    <text evidence="8 9">Belongs to the TRAFAC class myosin-kinesin ATPase superfamily. Kinesin family.</text>
</comment>
<evidence type="ECO:0000313" key="13">
    <source>
        <dbReference type="EMBL" id="KAJ8426998.1"/>
    </source>
</evidence>
<keyword evidence="2" id="KW-0963">Cytoplasm</keyword>
<evidence type="ECO:0000256" key="10">
    <source>
        <dbReference type="SAM" id="Coils"/>
    </source>
</evidence>
<dbReference type="GO" id="GO:0007018">
    <property type="term" value="P:microtubule-based movement"/>
    <property type="evidence" value="ECO:0007669"/>
    <property type="project" value="InterPro"/>
</dbReference>
<dbReference type="Gene3D" id="3.40.850.10">
    <property type="entry name" value="Kinesin motor domain"/>
    <property type="match status" value="1"/>
</dbReference>
<dbReference type="EMBL" id="JAKOGI010001204">
    <property type="protein sequence ID" value="KAJ8426998.1"/>
    <property type="molecule type" value="Genomic_DNA"/>
</dbReference>
<sequence>MATQKSGRERQTWQSSSSSLLNIPTNSLTKSVNGPLQYQSNRSKTAPSKRSVTPNSRAHSSSSAIDADRPRRSITPTSRVPADVDPEPVKNHNSKRTVATFSRIPSIVAHDPEPGRVRVAVRLRPRNAEDLASDADFADCVELQPENQGFDLYMPIAEKLKKLNLRKNNWNSESYKFDEVFTETASQKRSVLSGYNGTVMAYGQTGTGKTYTVGNLGKNDASERGIMVRAVEDIIANTSSAHDSVEVSYLQLYMETIQDLLAPEKVNIPIVEDSKTGEVLLPGTSRTKLHDLDQFMELLQSGEANRHAANTKLNTNSSRSHAILMVYVKRSFIEKTQARVSSYESTTGASDQEHMGVNMIRKSKLLIVDLAGSERINKSARHHAETTSTIMFGQRAMKVVNMMKVKEEFDYERLARKLESQVDSLTKEIDRQQKLGDNYISQMEKKLKECQLSFVEAEKRLVARSEILEKDNARLEMEMKAMLDELDQQNDCNKLLHEEVTRLEMSVEQYKQKQHENSTYQKALADTTQMYEKQIGALINQLEDERAHSEGAERQLDALRALLSDRESSMQECQTESSRYQKELLDTKQTYDKAIAELTKQSERLQLRCEHAEEQVTSLRKLLIEQNSDQKLLSGTIQLYERKIADLNKQLQDEHVCHQQAEEDIKSLKKLLNEENESQNKQSSDLKGDDVKRAQAQ</sequence>
<dbReference type="GO" id="GO:0005524">
    <property type="term" value="F:ATP binding"/>
    <property type="evidence" value="ECO:0007669"/>
    <property type="project" value="UniProtKB-UniRule"/>
</dbReference>
<feature type="region of interest" description="Disordered" evidence="11">
    <location>
        <begin position="1"/>
        <end position="95"/>
    </location>
</feature>
<evidence type="ECO:0000256" key="9">
    <source>
        <dbReference type="RuleBase" id="RU000394"/>
    </source>
</evidence>
<evidence type="ECO:0000259" key="12">
    <source>
        <dbReference type="PROSITE" id="PS50067"/>
    </source>
</evidence>
<dbReference type="Proteomes" id="UP001153076">
    <property type="component" value="Unassembled WGS sequence"/>
</dbReference>
<dbReference type="InterPro" id="IPR001752">
    <property type="entry name" value="Kinesin_motor_dom"/>
</dbReference>
<dbReference type="SUPFAM" id="SSF52540">
    <property type="entry name" value="P-loop containing nucleoside triphosphate hydrolases"/>
    <property type="match status" value="1"/>
</dbReference>
<evidence type="ECO:0000256" key="3">
    <source>
        <dbReference type="ARBA" id="ARBA00022701"/>
    </source>
</evidence>
<evidence type="ECO:0000313" key="14">
    <source>
        <dbReference type="Proteomes" id="UP001153076"/>
    </source>
</evidence>
<evidence type="ECO:0000256" key="2">
    <source>
        <dbReference type="ARBA" id="ARBA00022490"/>
    </source>
</evidence>
<reference evidence="13" key="1">
    <citation type="submission" date="2022-04" db="EMBL/GenBank/DDBJ databases">
        <title>Carnegiea gigantea Genome sequencing and assembly v2.</title>
        <authorList>
            <person name="Copetti D."/>
            <person name="Sanderson M.J."/>
            <person name="Burquez A."/>
            <person name="Wojciechowski M.F."/>
        </authorList>
    </citation>
    <scope>NUCLEOTIDE SEQUENCE</scope>
    <source>
        <strain evidence="13">SGP5-SGP5p</strain>
        <tissue evidence="13">Aerial part</tissue>
    </source>
</reference>
<feature type="region of interest" description="Disordered" evidence="11">
    <location>
        <begin position="672"/>
        <end position="697"/>
    </location>
</feature>
<dbReference type="GO" id="GO:0008017">
    <property type="term" value="F:microtubule binding"/>
    <property type="evidence" value="ECO:0007669"/>
    <property type="project" value="InterPro"/>
</dbReference>
<feature type="domain" description="Kinesin motor" evidence="12">
    <location>
        <begin position="116"/>
        <end position="379"/>
    </location>
</feature>
<dbReference type="Pfam" id="PF00225">
    <property type="entry name" value="Kinesin"/>
    <property type="match status" value="1"/>
</dbReference>
<evidence type="ECO:0000256" key="6">
    <source>
        <dbReference type="ARBA" id="ARBA00023175"/>
    </source>
</evidence>
<comment type="caution">
    <text evidence="13">The sequence shown here is derived from an EMBL/GenBank/DDBJ whole genome shotgun (WGS) entry which is preliminary data.</text>
</comment>
<dbReference type="GO" id="GO:0051231">
    <property type="term" value="P:spindle elongation"/>
    <property type="evidence" value="ECO:0007669"/>
    <property type="project" value="TreeGrafter"/>
</dbReference>
<dbReference type="AlphaFoldDB" id="A0A9Q1GYU1"/>
<keyword evidence="14" id="KW-1185">Reference proteome</keyword>
<gene>
    <name evidence="13" type="ORF">Cgig2_028203</name>
</gene>
<feature type="coiled-coil region" evidence="10">
    <location>
        <begin position="588"/>
        <end position="622"/>
    </location>
</feature>
<evidence type="ECO:0000256" key="7">
    <source>
        <dbReference type="ARBA" id="ARBA00023212"/>
    </source>
</evidence>
<dbReference type="GO" id="GO:0090307">
    <property type="term" value="P:mitotic spindle assembly"/>
    <property type="evidence" value="ECO:0007669"/>
    <property type="project" value="TreeGrafter"/>
</dbReference>
<dbReference type="InterPro" id="IPR019821">
    <property type="entry name" value="Kinesin_motor_CS"/>
</dbReference>
<evidence type="ECO:0000256" key="5">
    <source>
        <dbReference type="ARBA" id="ARBA00022840"/>
    </source>
</evidence>
<feature type="compositionally biased region" description="Basic and acidic residues" evidence="11">
    <location>
        <begin position="1"/>
        <end position="11"/>
    </location>
</feature>
<dbReference type="GO" id="GO:0008574">
    <property type="term" value="F:plus-end-directed microtubule motor activity"/>
    <property type="evidence" value="ECO:0007669"/>
    <property type="project" value="TreeGrafter"/>
</dbReference>
<keyword evidence="7" id="KW-0206">Cytoskeleton</keyword>
<accession>A0A9Q1GYU1</accession>
<keyword evidence="6 8" id="KW-0505">Motor protein</keyword>
<feature type="compositionally biased region" description="Basic and acidic residues" evidence="11">
    <location>
        <begin position="684"/>
        <end position="697"/>
    </location>
</feature>
<protein>
    <recommendedName>
        <fullName evidence="9">Kinesin-like protein</fullName>
    </recommendedName>
</protein>
<dbReference type="GO" id="GO:0005876">
    <property type="term" value="C:spindle microtubule"/>
    <property type="evidence" value="ECO:0007669"/>
    <property type="project" value="TreeGrafter"/>
</dbReference>